<protein>
    <submittedName>
        <fullName evidence="1">Uncharacterized protein</fullName>
    </submittedName>
</protein>
<sequence>MAHDGVSHRILVVSIDIGTTSTAASYWIGFDSGNSEARDIRTIDDWPALKYNDRNQMKVPTLIDYGSESTTWGYMIPEGATRVPFIKLLMLDKNDLPLWLQDNDSINSAIVQLMRLGRSPMTVMADFRAVIGGVPADEAFRNLVKGQVGARVWENIDPRDRESNFHTGWDHNLKRNFDGTQERYDYCIGD</sequence>
<dbReference type="EMBL" id="JAGPXC010000011">
    <property type="protein sequence ID" value="KAH6645501.1"/>
    <property type="molecule type" value="Genomic_DNA"/>
</dbReference>
<evidence type="ECO:0000313" key="2">
    <source>
        <dbReference type="Proteomes" id="UP000758603"/>
    </source>
</evidence>
<dbReference type="RefSeq" id="XP_045952015.1">
    <property type="nucleotide sequence ID" value="XM_046108662.1"/>
</dbReference>
<gene>
    <name evidence="1" type="ORF">BKA67DRAFT_669672</name>
</gene>
<reference evidence="1" key="1">
    <citation type="journal article" date="2021" name="Nat. Commun.">
        <title>Genetic determinants of endophytism in the Arabidopsis root mycobiome.</title>
        <authorList>
            <person name="Mesny F."/>
            <person name="Miyauchi S."/>
            <person name="Thiergart T."/>
            <person name="Pickel B."/>
            <person name="Atanasova L."/>
            <person name="Karlsson M."/>
            <person name="Huettel B."/>
            <person name="Barry K.W."/>
            <person name="Haridas S."/>
            <person name="Chen C."/>
            <person name="Bauer D."/>
            <person name="Andreopoulos W."/>
            <person name="Pangilinan J."/>
            <person name="LaButti K."/>
            <person name="Riley R."/>
            <person name="Lipzen A."/>
            <person name="Clum A."/>
            <person name="Drula E."/>
            <person name="Henrissat B."/>
            <person name="Kohler A."/>
            <person name="Grigoriev I.V."/>
            <person name="Martin F.M."/>
            <person name="Hacquard S."/>
        </authorList>
    </citation>
    <scope>NUCLEOTIDE SEQUENCE</scope>
    <source>
        <strain evidence="1">MPI-SDFR-AT-0073</strain>
    </source>
</reference>
<comment type="caution">
    <text evidence="1">The sequence shown here is derived from an EMBL/GenBank/DDBJ whole genome shotgun (WGS) entry which is preliminary data.</text>
</comment>
<accession>A0A9P8UBK8</accession>
<dbReference type="OrthoDB" id="4741095at2759"/>
<dbReference type="AlphaFoldDB" id="A0A9P8UBK8"/>
<dbReference type="Proteomes" id="UP000758603">
    <property type="component" value="Unassembled WGS sequence"/>
</dbReference>
<evidence type="ECO:0000313" key="1">
    <source>
        <dbReference type="EMBL" id="KAH6645501.1"/>
    </source>
</evidence>
<organism evidence="1 2">
    <name type="scientific">Truncatella angustata</name>
    <dbReference type="NCBI Taxonomy" id="152316"/>
    <lineage>
        <taxon>Eukaryota</taxon>
        <taxon>Fungi</taxon>
        <taxon>Dikarya</taxon>
        <taxon>Ascomycota</taxon>
        <taxon>Pezizomycotina</taxon>
        <taxon>Sordariomycetes</taxon>
        <taxon>Xylariomycetidae</taxon>
        <taxon>Amphisphaeriales</taxon>
        <taxon>Sporocadaceae</taxon>
        <taxon>Truncatella</taxon>
    </lineage>
</organism>
<proteinExistence type="predicted"/>
<dbReference type="GeneID" id="70137553"/>
<name>A0A9P8UBK8_9PEZI</name>
<keyword evidence="2" id="KW-1185">Reference proteome</keyword>